<evidence type="ECO:0000313" key="3">
    <source>
        <dbReference type="EMBL" id="KDS92438.1"/>
    </source>
</evidence>
<dbReference type="Pfam" id="PF01425">
    <property type="entry name" value="Amidase"/>
    <property type="match status" value="1"/>
</dbReference>
<feature type="domain" description="Amidase" evidence="2">
    <location>
        <begin position="32"/>
        <end position="483"/>
    </location>
</feature>
<protein>
    <recommendedName>
        <fullName evidence="2">Amidase domain-containing protein</fullName>
    </recommendedName>
</protein>
<dbReference type="PANTHER" id="PTHR11895">
    <property type="entry name" value="TRANSAMIDASE"/>
    <property type="match status" value="1"/>
</dbReference>
<dbReference type="EMBL" id="JDRS01000026">
    <property type="protein sequence ID" value="KDS92438.1"/>
    <property type="molecule type" value="Genomic_DNA"/>
</dbReference>
<dbReference type="Gene3D" id="3.90.1300.10">
    <property type="entry name" value="Amidase signature (AS) domain"/>
    <property type="match status" value="1"/>
</dbReference>
<dbReference type="Proteomes" id="UP000030182">
    <property type="component" value="Unassembled WGS sequence"/>
</dbReference>
<dbReference type="InterPro" id="IPR023631">
    <property type="entry name" value="Amidase_dom"/>
</dbReference>
<dbReference type="PROSITE" id="PS00571">
    <property type="entry name" value="AMIDASES"/>
    <property type="match status" value="1"/>
</dbReference>
<evidence type="ECO:0000313" key="4">
    <source>
        <dbReference type="Proteomes" id="UP000030182"/>
    </source>
</evidence>
<proteinExistence type="inferred from homology"/>
<dbReference type="InterPro" id="IPR000120">
    <property type="entry name" value="Amidase"/>
</dbReference>
<evidence type="ECO:0000259" key="2">
    <source>
        <dbReference type="Pfam" id="PF01425"/>
    </source>
</evidence>
<comment type="caution">
    <text evidence="3">The sequence shown here is derived from an EMBL/GenBank/DDBJ whole genome shotgun (WGS) entry which is preliminary data.</text>
</comment>
<sequence length="502" mass="51928">MLADGQDDPLDFSAVRLARAYRDGELTPSVHVERALERAHERGAKVGAFSCVTDDRARTQAERAEEMLLAERSAGKTPAPFLAGIPLPIKDLVEVEGLPFEAGSPALAGSISTRTDGIAEDLIAAGTLTLGKTTTSEFGMSVFSESPLGAARTPWDVRRTAGGSSGGAGAAVACGIAPLAHGNDAGGSVRVPAACNGVLGMVTSRGTVSAGPHGLDGPGLARHGMLARTVADLALGIDLIAHARPGDSFAGTRPTRGAGCGATSSVEASLAALDARKVSPLRIGVLTSPMVAEVELAASSLDAVERARSLLEALGHTTIEIPAPMTPKDWQTFMPVWAVGAASIPLPYGPAGSAEARAGEEAAGVGALTRWLRGIGAEVTGLEYAAAIARIQELTRRMAEAWESFDAILTPMLSEPPVLADRIPDDPREDFDFQSRFTPFTSVWNMNGFAAMSVPLHRTVVDGIELPVGVHLGGTRPGAETTLLSIAAQLEALDPWPLLVAP</sequence>
<dbReference type="InterPro" id="IPR036928">
    <property type="entry name" value="AS_sf"/>
</dbReference>
<evidence type="ECO:0000256" key="1">
    <source>
        <dbReference type="ARBA" id="ARBA00009199"/>
    </source>
</evidence>
<accession>A0ABR4SGZ6</accession>
<dbReference type="RefSeq" id="WP_034371752.1">
    <property type="nucleotide sequence ID" value="NZ_KN323183.1"/>
</dbReference>
<name>A0ABR4SGZ6_9MICO</name>
<dbReference type="SUPFAM" id="SSF75304">
    <property type="entry name" value="Amidase signature (AS) enzymes"/>
    <property type="match status" value="1"/>
</dbReference>
<dbReference type="PANTHER" id="PTHR11895:SF7">
    <property type="entry name" value="GLUTAMYL-TRNA(GLN) AMIDOTRANSFERASE SUBUNIT A, MITOCHONDRIAL"/>
    <property type="match status" value="1"/>
</dbReference>
<reference evidence="3 4" key="1">
    <citation type="submission" date="2014-01" db="EMBL/GenBank/DDBJ databases">
        <title>Draft genome sequence of the multidrug-resistant clinical isolate Dermabacter hominis 1368.</title>
        <authorList>
            <person name="Albersmeier A."/>
            <person name="Bomholt C."/>
            <person name="Glaub A."/>
            <person name="Ruckert C."/>
            <person name="Soriano F."/>
            <person name="Fernandez-Natal I."/>
            <person name="Tauch A."/>
        </authorList>
    </citation>
    <scope>NUCLEOTIDE SEQUENCE [LARGE SCALE GENOMIC DNA]</scope>
    <source>
        <strain evidence="3 4">1368</strain>
    </source>
</reference>
<comment type="similarity">
    <text evidence="1">Belongs to the amidase family.</text>
</comment>
<gene>
    <name evidence="3" type="ORF">DHOM_10905</name>
</gene>
<dbReference type="InterPro" id="IPR020556">
    <property type="entry name" value="Amidase_CS"/>
</dbReference>
<keyword evidence="4" id="KW-1185">Reference proteome</keyword>
<organism evidence="3 4">
    <name type="scientific">Dermabacter hominis 1368</name>
    <dbReference type="NCBI Taxonomy" id="1450519"/>
    <lineage>
        <taxon>Bacteria</taxon>
        <taxon>Bacillati</taxon>
        <taxon>Actinomycetota</taxon>
        <taxon>Actinomycetes</taxon>
        <taxon>Micrococcales</taxon>
        <taxon>Dermabacteraceae</taxon>
        <taxon>Dermabacter</taxon>
    </lineage>
</organism>